<name>A0A218M3B4_9CAUD</name>
<organism evidence="2 3">
    <name type="scientific">Acidovorax phage ACP17</name>
    <dbReference type="NCBI Taxonomy" id="2010329"/>
    <lineage>
        <taxon>Viruses</taxon>
        <taxon>Duplodnaviria</taxon>
        <taxon>Heunggongvirae</taxon>
        <taxon>Uroviricota</taxon>
        <taxon>Caudoviricetes</taxon>
        <taxon>Busanvirus</taxon>
        <taxon>Busanvirus ACP17</taxon>
    </lineage>
</organism>
<dbReference type="GeneID" id="40085694"/>
<dbReference type="RefSeq" id="YP_009609609.1">
    <property type="nucleotide sequence ID" value="NC_041997.1"/>
</dbReference>
<sequence length="71" mass="8435">MPTLKDILLASCIHIFWLVILGYIFWPEMKKKLWAVDQTEADRRFSQALEDSAKAHRQRLRSAWESFSEPK</sequence>
<dbReference type="Proteomes" id="UP000224101">
    <property type="component" value="Segment"/>
</dbReference>
<keyword evidence="1" id="KW-1133">Transmembrane helix</keyword>
<dbReference type="KEGG" id="vg:40085694"/>
<reference evidence="2 3" key="1">
    <citation type="submission" date="2017-08" db="EMBL/GenBank/DDBJ databases">
        <title>Characterization and complete genome sequence of novel bacteriophage infecting the causal agent of bacterial fruit blotch, Acidovorax citrulli.</title>
        <authorList>
            <person name="Midani A.R."/>
            <person name="Park S.-H."/>
            <person name="Choi T.-J."/>
        </authorList>
    </citation>
    <scope>NUCLEOTIDE SEQUENCE [LARGE SCALE GENOMIC DNA]</scope>
</reference>
<dbReference type="EMBL" id="KY979132">
    <property type="protein sequence ID" value="ASD50543.1"/>
    <property type="molecule type" value="Genomic_DNA"/>
</dbReference>
<proteinExistence type="predicted"/>
<protein>
    <submittedName>
        <fullName evidence="2">Uncharacterized protein</fullName>
    </submittedName>
</protein>
<keyword evidence="3" id="KW-1185">Reference proteome</keyword>
<evidence type="ECO:0000313" key="3">
    <source>
        <dbReference type="Proteomes" id="UP000224101"/>
    </source>
</evidence>
<keyword evidence="1" id="KW-0472">Membrane</keyword>
<feature type="transmembrane region" description="Helical" evidence="1">
    <location>
        <begin position="7"/>
        <end position="26"/>
    </location>
</feature>
<keyword evidence="1" id="KW-0812">Transmembrane</keyword>
<evidence type="ECO:0000313" key="2">
    <source>
        <dbReference type="EMBL" id="ASD50543.1"/>
    </source>
</evidence>
<accession>A0A218M3B4</accession>
<evidence type="ECO:0000256" key="1">
    <source>
        <dbReference type="SAM" id="Phobius"/>
    </source>
</evidence>